<dbReference type="GO" id="GO:0004177">
    <property type="term" value="F:aminopeptidase activity"/>
    <property type="evidence" value="ECO:0007669"/>
    <property type="project" value="UniProtKB-KW"/>
</dbReference>
<evidence type="ECO:0000256" key="10">
    <source>
        <dbReference type="ARBA" id="ARBA00023180"/>
    </source>
</evidence>
<sequence length="1100" mass="125651">MKQQKAPRQKFKWKFTKGMFQRPLETASFLMLLKEQERNWRGTLLAVIAIGLISGLIILTALFVTSSEERISYERFTIEELMWLGDRARDLNYFWHENQFIYSHPDSTWKIVDVGGRELLTFDDAAEATKTAEMDLSGLTPVISIRPNPQKTAWLVQFNENKQTLQDVTYLYTIVFPFSTRRIPVDPSGTGNGSAFLHFVQWGERDFSLFAHQGTNLYYSQDIRLLKTGSVFRCLTCQLEPGWNFGYPGWIYRKYFQYRPGGAMWEHEDPSTSKILLLATDERHLKSLLLPHYLIQDRNGVNTDKAVYVPFHTQPEVPRVPLVDILLIDHGGNLLANISWVQMNTLMERVLPGTAYISENNRGLYITRVQWFNATGFLVTGLSETQKCGFITFCQWFSRMPDVECQYVWYQCVELGWLNMHRLSVSGNLFFKYGRENEVLTILPYVAPSNGFTYQLAVLRIIPNQKNRVTWLTEYPFQVNQLVHSDDESIHVTGSFQPGIRHLYRLDQRNTGSLFCLTCNELSELMTDVILAYPTNASRNITIESVTASSSIAIRNTNKQTAYRSVQKVGTSANGRCFTVQWSTGYETFGASGVKEAPTKWMINQLTGAGFNANETGQPMLEPKVRFDPDSGVSLWCRSRQYDKHVYLVWHSHYVIDPALKSNWTADQYLSNVPTAFRRNLRLLDTLSHDTQNTKSAKQHQLPTNTYHTKVKFKLLNATQLPLHMLYPEPPFGDRPMPNVIMRHINLRQTDILVENADKGTTALIDEDEPIKDGAVVRFWFPPYLNEGNQQHYPLLVNVISKLAPASSQLDRLSEELTVFMAASLDTVVIRVEHWTGEAENRLHQGGIDGELQNYQALFDVLNRTLRYHYLEKNKTALYGSQGMNAHLAGLLLRADRIPMNPACGALIAPIVSWKYHDFTEAVRVFPAPDEFSYLEFDLTKFTKHSRQKEILLVHGTADTVVPFAQTARLAKVLAEQKMDFSLLPLFDTDHSYENASIHKAILTKLIVFLHDCRGRSEDERRRMYTDINFAFICLTVAFETDTAPRSAVTPFRCLAAIPSEGSTRAGILPGYPSPDKRSREAKAGIEPRTLRSVNSPSNH</sequence>
<dbReference type="GO" id="GO:0012505">
    <property type="term" value="C:endomembrane system"/>
    <property type="evidence" value="ECO:0007669"/>
    <property type="project" value="UniProtKB-SubCell"/>
</dbReference>
<keyword evidence="9 13" id="KW-0472">Membrane</keyword>
<protein>
    <recommendedName>
        <fullName evidence="18">Peptidase S9 prolyl oligopeptidase catalytic domain-containing protein</fullName>
    </recommendedName>
</protein>
<evidence type="ECO:0000256" key="4">
    <source>
        <dbReference type="ARBA" id="ARBA00022692"/>
    </source>
</evidence>
<evidence type="ECO:0000256" key="12">
    <source>
        <dbReference type="SAM" id="MobiDB-lite"/>
    </source>
</evidence>
<dbReference type="STRING" id="6198.A0A074Z7H8"/>
<feature type="domain" description="Peptidase S9 prolyl oligopeptidase catalytic" evidence="14">
    <location>
        <begin position="907"/>
        <end position="1013"/>
    </location>
</feature>
<gene>
    <name evidence="16" type="ORF">T265_08962</name>
</gene>
<feature type="region of interest" description="Disordered" evidence="12">
    <location>
        <begin position="1064"/>
        <end position="1100"/>
    </location>
</feature>
<evidence type="ECO:0000256" key="6">
    <source>
        <dbReference type="ARBA" id="ARBA00022825"/>
    </source>
</evidence>
<feature type="compositionally biased region" description="Basic and acidic residues" evidence="12">
    <location>
        <begin position="1075"/>
        <end position="1090"/>
    </location>
</feature>
<dbReference type="KEGG" id="ovi:T265_08962"/>
<evidence type="ECO:0000313" key="17">
    <source>
        <dbReference type="Proteomes" id="UP000054324"/>
    </source>
</evidence>
<evidence type="ECO:0000256" key="7">
    <source>
        <dbReference type="ARBA" id="ARBA00022968"/>
    </source>
</evidence>
<dbReference type="InterPro" id="IPR001375">
    <property type="entry name" value="Peptidase_S9_cat"/>
</dbReference>
<keyword evidence="4 13" id="KW-0812">Transmembrane</keyword>
<dbReference type="Gene3D" id="2.140.10.30">
    <property type="entry name" value="Dipeptidylpeptidase IV, N-terminal domain"/>
    <property type="match status" value="1"/>
</dbReference>
<evidence type="ECO:0000256" key="5">
    <source>
        <dbReference type="ARBA" id="ARBA00022801"/>
    </source>
</evidence>
<dbReference type="CTD" id="20323141"/>
<keyword evidence="8 13" id="KW-1133">Transmembrane helix</keyword>
<organism evidence="16 17">
    <name type="scientific">Opisthorchis viverrini</name>
    <name type="common">Southeast Asian liver fluke</name>
    <dbReference type="NCBI Taxonomy" id="6198"/>
    <lineage>
        <taxon>Eukaryota</taxon>
        <taxon>Metazoa</taxon>
        <taxon>Spiralia</taxon>
        <taxon>Lophotrochozoa</taxon>
        <taxon>Platyhelminthes</taxon>
        <taxon>Trematoda</taxon>
        <taxon>Digenea</taxon>
        <taxon>Opisthorchiida</taxon>
        <taxon>Opisthorchiata</taxon>
        <taxon>Opisthorchiidae</taxon>
        <taxon>Opisthorchis</taxon>
    </lineage>
</organism>
<evidence type="ECO:0000259" key="15">
    <source>
        <dbReference type="Pfam" id="PF00930"/>
    </source>
</evidence>
<feature type="transmembrane region" description="Helical" evidence="13">
    <location>
        <begin position="44"/>
        <end position="64"/>
    </location>
</feature>
<dbReference type="Gene3D" id="3.40.50.1820">
    <property type="entry name" value="alpha/beta hydrolase"/>
    <property type="match status" value="1"/>
</dbReference>
<evidence type="ECO:0000256" key="8">
    <source>
        <dbReference type="ARBA" id="ARBA00022989"/>
    </source>
</evidence>
<dbReference type="GO" id="GO:0008239">
    <property type="term" value="F:dipeptidyl-peptidase activity"/>
    <property type="evidence" value="ECO:0007669"/>
    <property type="project" value="TreeGrafter"/>
</dbReference>
<keyword evidence="10" id="KW-0325">Glycoprotein</keyword>
<dbReference type="Pfam" id="PF00326">
    <property type="entry name" value="Peptidase_S9"/>
    <property type="match status" value="1"/>
</dbReference>
<dbReference type="GO" id="GO:0005886">
    <property type="term" value="C:plasma membrane"/>
    <property type="evidence" value="ECO:0007669"/>
    <property type="project" value="TreeGrafter"/>
</dbReference>
<evidence type="ECO:0000256" key="9">
    <source>
        <dbReference type="ARBA" id="ARBA00023136"/>
    </source>
</evidence>
<feature type="domain" description="Dipeptidylpeptidase IV N-terminal" evidence="15">
    <location>
        <begin position="152"/>
        <end position="524"/>
    </location>
</feature>
<keyword evidence="5" id="KW-0378">Hydrolase</keyword>
<evidence type="ECO:0000259" key="14">
    <source>
        <dbReference type="Pfam" id="PF00326"/>
    </source>
</evidence>
<dbReference type="PANTHER" id="PTHR11731">
    <property type="entry name" value="PROTEASE FAMILY S9B,C DIPEPTIDYL-PEPTIDASE IV-RELATED"/>
    <property type="match status" value="1"/>
</dbReference>
<dbReference type="EMBL" id="KL596866">
    <property type="protein sequence ID" value="KER23063.1"/>
    <property type="molecule type" value="Genomic_DNA"/>
</dbReference>
<evidence type="ECO:0000313" key="16">
    <source>
        <dbReference type="EMBL" id="KER23063.1"/>
    </source>
</evidence>
<dbReference type="InterPro" id="IPR029058">
    <property type="entry name" value="AB_hydrolase_fold"/>
</dbReference>
<dbReference type="OrthoDB" id="16520at2759"/>
<evidence type="ECO:0000256" key="3">
    <source>
        <dbReference type="ARBA" id="ARBA00022670"/>
    </source>
</evidence>
<name>A0A074Z7H8_OPIVI</name>
<keyword evidence="7" id="KW-0735">Signal-anchor</keyword>
<dbReference type="Proteomes" id="UP000054324">
    <property type="component" value="Unassembled WGS sequence"/>
</dbReference>
<evidence type="ECO:0000256" key="13">
    <source>
        <dbReference type="SAM" id="Phobius"/>
    </source>
</evidence>
<dbReference type="AlphaFoldDB" id="A0A074Z7H8"/>
<dbReference type="GO" id="GO:0006508">
    <property type="term" value="P:proteolysis"/>
    <property type="evidence" value="ECO:0007669"/>
    <property type="project" value="UniProtKB-KW"/>
</dbReference>
<evidence type="ECO:0000256" key="2">
    <source>
        <dbReference type="ARBA" id="ARBA00022438"/>
    </source>
</evidence>
<keyword evidence="2" id="KW-0031">Aminopeptidase</keyword>
<dbReference type="GeneID" id="20323141"/>
<keyword evidence="6" id="KW-0720">Serine protease</keyword>
<keyword evidence="3" id="KW-0645">Protease</keyword>
<evidence type="ECO:0000256" key="1">
    <source>
        <dbReference type="ARBA" id="ARBA00004606"/>
    </source>
</evidence>
<dbReference type="InterPro" id="IPR050278">
    <property type="entry name" value="Serine_Prot_S9B/DPPIV"/>
</dbReference>
<dbReference type="SUPFAM" id="SSF53474">
    <property type="entry name" value="alpha/beta-Hydrolases"/>
    <property type="match status" value="1"/>
</dbReference>
<dbReference type="InterPro" id="IPR002469">
    <property type="entry name" value="Peptidase_S9B_N"/>
</dbReference>
<evidence type="ECO:0000256" key="11">
    <source>
        <dbReference type="ARBA" id="ARBA00037847"/>
    </source>
</evidence>
<reference evidence="16 17" key="1">
    <citation type="submission" date="2013-11" db="EMBL/GenBank/DDBJ databases">
        <title>Opisthorchis viverrini - life in the bile duct.</title>
        <authorList>
            <person name="Young N.D."/>
            <person name="Nagarajan N."/>
            <person name="Lin S.J."/>
            <person name="Korhonen P.K."/>
            <person name="Jex A.R."/>
            <person name="Hall R.S."/>
            <person name="Safavi-Hemami H."/>
            <person name="Kaewkong W."/>
            <person name="Bertrand D."/>
            <person name="Gao S."/>
            <person name="Seet Q."/>
            <person name="Wongkham S."/>
            <person name="Teh B.T."/>
            <person name="Wongkham C."/>
            <person name="Intapan P.M."/>
            <person name="Maleewong W."/>
            <person name="Yang X."/>
            <person name="Hu M."/>
            <person name="Wang Z."/>
            <person name="Hofmann A."/>
            <person name="Sternberg P.W."/>
            <person name="Tan P."/>
            <person name="Wang J."/>
            <person name="Gasser R.B."/>
        </authorList>
    </citation>
    <scope>NUCLEOTIDE SEQUENCE [LARGE SCALE GENOMIC DNA]</scope>
</reference>
<dbReference type="RefSeq" id="XP_009173173.1">
    <property type="nucleotide sequence ID" value="XM_009174909.1"/>
</dbReference>
<proteinExistence type="predicted"/>
<dbReference type="PANTHER" id="PTHR11731:SF200">
    <property type="entry name" value="DIPEPTIDYL PEPTIDASE 10, ISOFORM B"/>
    <property type="match status" value="1"/>
</dbReference>
<evidence type="ECO:0008006" key="18">
    <source>
        <dbReference type="Google" id="ProtNLM"/>
    </source>
</evidence>
<accession>A0A074Z7H8</accession>
<dbReference type="Pfam" id="PF00930">
    <property type="entry name" value="DPPIV_N"/>
    <property type="match status" value="1"/>
</dbReference>
<comment type="subcellular location">
    <subcellularLocation>
        <location evidence="11">Endomembrane system</location>
        <topology evidence="11">Single-pass membrane protein</topology>
    </subcellularLocation>
    <subcellularLocation>
        <location evidence="1">Membrane</location>
        <topology evidence="1">Single-pass type II membrane protein</topology>
    </subcellularLocation>
</comment>
<keyword evidence="17" id="KW-1185">Reference proteome</keyword>
<dbReference type="GO" id="GO:0008236">
    <property type="term" value="F:serine-type peptidase activity"/>
    <property type="evidence" value="ECO:0007669"/>
    <property type="project" value="UniProtKB-KW"/>
</dbReference>